<comment type="caution">
    <text evidence="1">The sequence shown here is derived from an EMBL/GenBank/DDBJ whole genome shotgun (WGS) entry which is preliminary data.</text>
</comment>
<name>A0A2A9DTC0_9MICO</name>
<gene>
    <name evidence="1" type="ORF">ATJ78_0055</name>
</gene>
<dbReference type="AlphaFoldDB" id="A0A2A9DTC0"/>
<dbReference type="Proteomes" id="UP000221369">
    <property type="component" value="Unassembled WGS sequence"/>
</dbReference>
<organism evidence="1 2">
    <name type="scientific">Paramicrobacterium agarici</name>
    <dbReference type="NCBI Taxonomy" id="630514"/>
    <lineage>
        <taxon>Bacteria</taxon>
        <taxon>Bacillati</taxon>
        <taxon>Actinomycetota</taxon>
        <taxon>Actinomycetes</taxon>
        <taxon>Micrococcales</taxon>
        <taxon>Microbacteriaceae</taxon>
        <taxon>Paramicrobacterium</taxon>
    </lineage>
</organism>
<dbReference type="EMBL" id="PDJE01000001">
    <property type="protein sequence ID" value="PFG29159.1"/>
    <property type="molecule type" value="Genomic_DNA"/>
</dbReference>
<sequence>MTSFRPQRRVGSVGVSCAFVLLAVVGCSFATDPEIADRLGSAAESLDYRCVDTVPSSEAVVELRTCAASDDRMVYIVKLAADEPIRDQQLTVVPIGTSIVRQSGAWAVVGTAKSDVETVAESLP</sequence>
<dbReference type="PROSITE" id="PS51257">
    <property type="entry name" value="PROKAR_LIPOPROTEIN"/>
    <property type="match status" value="1"/>
</dbReference>
<evidence type="ECO:0000313" key="1">
    <source>
        <dbReference type="EMBL" id="PFG29159.1"/>
    </source>
</evidence>
<evidence type="ECO:0000313" key="2">
    <source>
        <dbReference type="Proteomes" id="UP000221369"/>
    </source>
</evidence>
<accession>A0A2A9DTC0</accession>
<keyword evidence="2" id="KW-1185">Reference proteome</keyword>
<evidence type="ECO:0008006" key="3">
    <source>
        <dbReference type="Google" id="ProtNLM"/>
    </source>
</evidence>
<protein>
    <recommendedName>
        <fullName evidence="3">Lipoprotein</fullName>
    </recommendedName>
</protein>
<reference evidence="1 2" key="1">
    <citation type="submission" date="2017-10" db="EMBL/GenBank/DDBJ databases">
        <title>Sequencing the genomes of 1000 actinobacteria strains.</title>
        <authorList>
            <person name="Klenk H.-P."/>
        </authorList>
    </citation>
    <scope>NUCLEOTIDE SEQUENCE [LARGE SCALE GENOMIC DNA]</scope>
    <source>
        <strain evidence="1 2">DSM 21798</strain>
    </source>
</reference>
<proteinExistence type="predicted"/>